<sequence length="150" mass="17216">MMLFCIWEKYTVKKCPSDCQTRSQSTEEDRGPRPMERHMYSLELLPVSKTFTLWQRSTPGRLLMPGKFDTSSPSSQPPSLLQKHVLFQNKEFKIASSFIYDYLTRGSSKKGLKGATVRHTVGYGNSVESIKRRWTTENVRKGGMFLIDAV</sequence>
<name>A0AAD6VVX4_9ROSI</name>
<organism evidence="1 2">
    <name type="scientific">Populus alba x Populus x berolinensis</name>
    <dbReference type="NCBI Taxonomy" id="444605"/>
    <lineage>
        <taxon>Eukaryota</taxon>
        <taxon>Viridiplantae</taxon>
        <taxon>Streptophyta</taxon>
        <taxon>Embryophyta</taxon>
        <taxon>Tracheophyta</taxon>
        <taxon>Spermatophyta</taxon>
        <taxon>Magnoliopsida</taxon>
        <taxon>eudicotyledons</taxon>
        <taxon>Gunneridae</taxon>
        <taxon>Pentapetalae</taxon>
        <taxon>rosids</taxon>
        <taxon>fabids</taxon>
        <taxon>Malpighiales</taxon>
        <taxon>Salicaceae</taxon>
        <taxon>Saliceae</taxon>
        <taxon>Populus</taxon>
    </lineage>
</organism>
<reference evidence="1" key="1">
    <citation type="journal article" date="2023" name="Mol. Ecol. Resour.">
        <title>Chromosome-level genome assembly of a triploid poplar Populus alba 'Berolinensis'.</title>
        <authorList>
            <person name="Chen S."/>
            <person name="Yu Y."/>
            <person name="Wang X."/>
            <person name="Wang S."/>
            <person name="Zhang T."/>
            <person name="Zhou Y."/>
            <person name="He R."/>
            <person name="Meng N."/>
            <person name="Wang Y."/>
            <person name="Liu W."/>
            <person name="Liu Z."/>
            <person name="Liu J."/>
            <person name="Guo Q."/>
            <person name="Huang H."/>
            <person name="Sederoff R.R."/>
            <person name="Wang G."/>
            <person name="Qu G."/>
            <person name="Chen S."/>
        </authorList>
    </citation>
    <scope>NUCLEOTIDE SEQUENCE</scope>
    <source>
        <strain evidence="1">SC-2020</strain>
    </source>
</reference>
<accession>A0AAD6VVX4</accession>
<keyword evidence="2" id="KW-1185">Reference proteome</keyword>
<dbReference type="EMBL" id="JAQIZT010000007">
    <property type="protein sequence ID" value="KAJ6989959.1"/>
    <property type="molecule type" value="Genomic_DNA"/>
</dbReference>
<dbReference type="AlphaFoldDB" id="A0AAD6VVX4"/>
<protein>
    <submittedName>
        <fullName evidence="1">Uncharacterized protein</fullName>
    </submittedName>
</protein>
<evidence type="ECO:0000313" key="2">
    <source>
        <dbReference type="Proteomes" id="UP001164929"/>
    </source>
</evidence>
<proteinExistence type="predicted"/>
<gene>
    <name evidence="1" type="ORF">NC653_018461</name>
</gene>
<evidence type="ECO:0000313" key="1">
    <source>
        <dbReference type="EMBL" id="KAJ6989959.1"/>
    </source>
</evidence>
<dbReference type="Proteomes" id="UP001164929">
    <property type="component" value="Chromosome 7"/>
</dbReference>
<comment type="caution">
    <text evidence="1">The sequence shown here is derived from an EMBL/GenBank/DDBJ whole genome shotgun (WGS) entry which is preliminary data.</text>
</comment>